<dbReference type="RefSeq" id="WP_147105670.1">
    <property type="nucleotide sequence ID" value="NZ_BJVJ01000016.1"/>
</dbReference>
<proteinExistence type="predicted"/>
<dbReference type="Proteomes" id="UP000321685">
    <property type="component" value="Unassembled WGS sequence"/>
</dbReference>
<dbReference type="PANTHER" id="PTHR34075">
    <property type="entry name" value="BLR3430 PROTEIN"/>
    <property type="match status" value="1"/>
</dbReference>
<dbReference type="InterPro" id="IPR052513">
    <property type="entry name" value="Thioester_dehydratase-like"/>
</dbReference>
<gene>
    <name evidence="3" type="ORF">PSU4_20960</name>
</gene>
<sequence length="140" mass="15156">MAVTRPRPRPVPWDEGFWERARAGTLAVQRCGECGAAQHYPRPVCVRCRSDLLRWETAGGAGTLHSFTVVRVPLNKAFADEAPILLADVELAEGVRVLARVLGREPADDDIGASVEVTMVPVEPDGVPLPHARLVDGART</sequence>
<dbReference type="Gene3D" id="6.10.30.10">
    <property type="match status" value="1"/>
</dbReference>
<dbReference type="Pfam" id="PF12172">
    <property type="entry name" value="zf-ChsH2"/>
    <property type="match status" value="1"/>
</dbReference>
<reference evidence="3 4" key="1">
    <citation type="submission" date="2019-07" db="EMBL/GenBank/DDBJ databases">
        <title>Whole genome shotgun sequence of Pseudonocardia sulfidoxydans NBRC 16205.</title>
        <authorList>
            <person name="Hosoyama A."/>
            <person name="Uohara A."/>
            <person name="Ohji S."/>
            <person name="Ichikawa N."/>
        </authorList>
    </citation>
    <scope>NUCLEOTIDE SEQUENCE [LARGE SCALE GENOMIC DNA]</scope>
    <source>
        <strain evidence="3 4">NBRC 16205</strain>
    </source>
</reference>
<name>A0A511DED1_9PSEU</name>
<dbReference type="InterPro" id="IPR002878">
    <property type="entry name" value="ChsH2_C"/>
</dbReference>
<dbReference type="InterPro" id="IPR012340">
    <property type="entry name" value="NA-bd_OB-fold"/>
</dbReference>
<evidence type="ECO:0000313" key="3">
    <source>
        <dbReference type="EMBL" id="GEL23142.1"/>
    </source>
</evidence>
<keyword evidence="4" id="KW-1185">Reference proteome</keyword>
<protein>
    <recommendedName>
        <fullName evidence="5">DNA-binding protein</fullName>
    </recommendedName>
</protein>
<dbReference type="Pfam" id="PF01796">
    <property type="entry name" value="OB_ChsH2_C"/>
    <property type="match status" value="1"/>
</dbReference>
<feature type="domain" description="ChsH2 rubredoxin-like zinc ribbon" evidence="2">
    <location>
        <begin position="18"/>
        <end position="51"/>
    </location>
</feature>
<dbReference type="AlphaFoldDB" id="A0A511DED1"/>
<accession>A0A511DED1</accession>
<dbReference type="SUPFAM" id="SSF50249">
    <property type="entry name" value="Nucleic acid-binding proteins"/>
    <property type="match status" value="1"/>
</dbReference>
<dbReference type="OrthoDB" id="4334176at2"/>
<evidence type="ECO:0008006" key="5">
    <source>
        <dbReference type="Google" id="ProtNLM"/>
    </source>
</evidence>
<dbReference type="EMBL" id="BJVJ01000016">
    <property type="protein sequence ID" value="GEL23142.1"/>
    <property type="molecule type" value="Genomic_DNA"/>
</dbReference>
<feature type="domain" description="ChsH2 C-terminal OB-fold" evidence="1">
    <location>
        <begin position="55"/>
        <end position="119"/>
    </location>
</feature>
<comment type="caution">
    <text evidence="3">The sequence shown here is derived from an EMBL/GenBank/DDBJ whole genome shotgun (WGS) entry which is preliminary data.</text>
</comment>
<evidence type="ECO:0000259" key="1">
    <source>
        <dbReference type="Pfam" id="PF01796"/>
    </source>
</evidence>
<organism evidence="3 4">
    <name type="scientific">Pseudonocardia sulfidoxydans NBRC 16205</name>
    <dbReference type="NCBI Taxonomy" id="1223511"/>
    <lineage>
        <taxon>Bacteria</taxon>
        <taxon>Bacillati</taxon>
        <taxon>Actinomycetota</taxon>
        <taxon>Actinomycetes</taxon>
        <taxon>Pseudonocardiales</taxon>
        <taxon>Pseudonocardiaceae</taxon>
        <taxon>Pseudonocardia</taxon>
    </lineage>
</organism>
<evidence type="ECO:0000313" key="4">
    <source>
        <dbReference type="Proteomes" id="UP000321685"/>
    </source>
</evidence>
<dbReference type="InterPro" id="IPR022002">
    <property type="entry name" value="ChsH2_Znr"/>
</dbReference>
<dbReference type="PANTHER" id="PTHR34075:SF5">
    <property type="entry name" value="BLR3430 PROTEIN"/>
    <property type="match status" value="1"/>
</dbReference>
<evidence type="ECO:0000259" key="2">
    <source>
        <dbReference type="Pfam" id="PF12172"/>
    </source>
</evidence>